<dbReference type="PANTHER" id="PTHR44520">
    <property type="entry name" value="RESPONSE REGULATOR RCP1-RELATED"/>
    <property type="match status" value="1"/>
</dbReference>
<evidence type="ECO:0000256" key="1">
    <source>
        <dbReference type="PROSITE-ProRule" id="PRU00169"/>
    </source>
</evidence>
<dbReference type="EMBL" id="JAHWYN010000004">
    <property type="protein sequence ID" value="MBW4360103.1"/>
    <property type="molecule type" value="Genomic_DNA"/>
</dbReference>
<dbReference type="InterPro" id="IPR001789">
    <property type="entry name" value="Sig_transdc_resp-reg_receiver"/>
</dbReference>
<dbReference type="Pfam" id="PF00072">
    <property type="entry name" value="Response_reg"/>
    <property type="match status" value="1"/>
</dbReference>
<protein>
    <submittedName>
        <fullName evidence="3">Response regulator</fullName>
    </submittedName>
</protein>
<proteinExistence type="predicted"/>
<gene>
    <name evidence="3" type="ORF">KZH69_06355</name>
</gene>
<name>A0ABS6XTV3_9FLAO</name>
<comment type="caution">
    <text evidence="3">The sequence shown here is derived from an EMBL/GenBank/DDBJ whole genome shotgun (WGS) entry which is preliminary data.</text>
</comment>
<keyword evidence="1" id="KW-0597">Phosphoprotein</keyword>
<organism evidence="3 4">
    <name type="scientific">Flavobacterium taihuense</name>
    <dbReference type="NCBI Taxonomy" id="2857508"/>
    <lineage>
        <taxon>Bacteria</taxon>
        <taxon>Pseudomonadati</taxon>
        <taxon>Bacteroidota</taxon>
        <taxon>Flavobacteriia</taxon>
        <taxon>Flavobacteriales</taxon>
        <taxon>Flavobacteriaceae</taxon>
        <taxon>Flavobacterium</taxon>
    </lineage>
</organism>
<dbReference type="PROSITE" id="PS50110">
    <property type="entry name" value="RESPONSE_REGULATORY"/>
    <property type="match status" value="1"/>
</dbReference>
<evidence type="ECO:0000313" key="3">
    <source>
        <dbReference type="EMBL" id="MBW4360103.1"/>
    </source>
</evidence>
<feature type="modified residue" description="4-aspartylphosphate" evidence="1">
    <location>
        <position position="62"/>
    </location>
</feature>
<keyword evidence="4" id="KW-1185">Reference proteome</keyword>
<dbReference type="Proteomes" id="UP000812031">
    <property type="component" value="Unassembled WGS sequence"/>
</dbReference>
<dbReference type="PANTHER" id="PTHR44520:SF2">
    <property type="entry name" value="RESPONSE REGULATOR RCP1"/>
    <property type="match status" value="1"/>
</dbReference>
<evidence type="ECO:0000313" key="4">
    <source>
        <dbReference type="Proteomes" id="UP000812031"/>
    </source>
</evidence>
<evidence type="ECO:0000259" key="2">
    <source>
        <dbReference type="PROSITE" id="PS50110"/>
    </source>
</evidence>
<sequence>MTKKHVLLIDDNDIDNYITNHTINKSQIAEKITIKKTAVEALEYLETIKEDKEEFPELIFLDIRMPMMDGFEFLDELIKFPIVVDKHCEVLMLSSSSDQNDIDRAFEYSIVKKFMTKPLKKEMLEDL</sequence>
<dbReference type="SMART" id="SM00448">
    <property type="entry name" value="REC"/>
    <property type="match status" value="1"/>
</dbReference>
<dbReference type="RefSeq" id="WP_219316608.1">
    <property type="nucleotide sequence ID" value="NZ_JAHWYN010000004.1"/>
</dbReference>
<reference evidence="3 4" key="1">
    <citation type="submission" date="2021-07" db="EMBL/GenBank/DDBJ databases">
        <title>Flavobacterium sp. nov. isolated from sediment on the Taihu Lake.</title>
        <authorList>
            <person name="Qu J.-H."/>
        </authorList>
    </citation>
    <scope>NUCLEOTIDE SEQUENCE [LARGE SCALE GENOMIC DNA]</scope>
    <source>
        <strain evidence="3 4">NAS39</strain>
    </source>
</reference>
<feature type="domain" description="Response regulatory" evidence="2">
    <location>
        <begin position="5"/>
        <end position="127"/>
    </location>
</feature>
<dbReference type="InterPro" id="IPR052893">
    <property type="entry name" value="TCS_response_regulator"/>
</dbReference>
<accession>A0ABS6XTV3</accession>